<gene>
    <name evidence="4" type="ORF">AB4874_04940</name>
</gene>
<dbReference type="EMBL" id="JBFRYC010000002">
    <property type="protein sequence ID" value="MEX1660997.1"/>
    <property type="molecule type" value="Genomic_DNA"/>
</dbReference>
<dbReference type="SUPFAM" id="SSF48452">
    <property type="entry name" value="TPR-like"/>
    <property type="match status" value="1"/>
</dbReference>
<proteinExistence type="predicted"/>
<organism evidence="4 5">
    <name type="scientific">Thioclava arctica</name>
    <dbReference type="NCBI Taxonomy" id="3238301"/>
    <lineage>
        <taxon>Bacteria</taxon>
        <taxon>Pseudomonadati</taxon>
        <taxon>Pseudomonadota</taxon>
        <taxon>Alphaproteobacteria</taxon>
        <taxon>Rhodobacterales</taxon>
        <taxon>Paracoccaceae</taxon>
        <taxon>Thioclava</taxon>
    </lineage>
</organism>
<keyword evidence="5" id="KW-1185">Reference proteome</keyword>
<dbReference type="InterPro" id="IPR047150">
    <property type="entry name" value="SGT"/>
</dbReference>
<dbReference type="SMART" id="SM00028">
    <property type="entry name" value="TPR"/>
    <property type="match status" value="3"/>
</dbReference>
<evidence type="ECO:0000256" key="2">
    <source>
        <dbReference type="ARBA" id="ARBA00022803"/>
    </source>
</evidence>
<evidence type="ECO:0000313" key="4">
    <source>
        <dbReference type="EMBL" id="MEX1660997.1"/>
    </source>
</evidence>
<dbReference type="InterPro" id="IPR019734">
    <property type="entry name" value="TPR_rpt"/>
</dbReference>
<reference evidence="4 5" key="1">
    <citation type="journal article" date="2011" name="Int. J. Syst. Evol. Microbiol.">
        <title>Zhongshania antarctica gen. nov., sp. nov. and Zhongshania guokunii sp. nov., gammaproteobacteria respectively isolated from coastal attached (fast) ice and surface seawater of the Antarctic.</title>
        <authorList>
            <person name="Li H.J."/>
            <person name="Zhang X.Y."/>
            <person name="Chen C.X."/>
            <person name="Zhang Y.J."/>
            <person name="Gao Z.M."/>
            <person name="Yu Y."/>
            <person name="Chen X.L."/>
            <person name="Chen B."/>
            <person name="Zhang Y.Z."/>
        </authorList>
    </citation>
    <scope>NUCLEOTIDE SEQUENCE [LARGE SCALE GENOMIC DNA]</scope>
    <source>
        <strain evidence="4 5">15-R06ZXC-3</strain>
    </source>
</reference>
<protein>
    <submittedName>
        <fullName evidence="4">Tetratricopeptide repeat protein</fullName>
    </submittedName>
</protein>
<dbReference type="Gene3D" id="1.25.40.10">
    <property type="entry name" value="Tetratricopeptide repeat domain"/>
    <property type="match status" value="1"/>
</dbReference>
<accession>A0ABV3THF0</accession>
<name>A0ABV3THF0_9RHOB</name>
<dbReference type="InterPro" id="IPR011990">
    <property type="entry name" value="TPR-like_helical_dom_sf"/>
</dbReference>
<dbReference type="PROSITE" id="PS50005">
    <property type="entry name" value="TPR"/>
    <property type="match status" value="1"/>
</dbReference>
<sequence>MSATLGAMAAFPAKAETAGLDPYFKELADPSEQGWSRAEADIRRAWSRSGSATMDLLLKRGESALDEGDTDAAIEHFTALTDHAPDFAEGWNGRATAYFMAGLYGPAASDIAHVLKLEPRHWGALAGLGAMLEEMGDEKRALEAYQASFALNPHQQDVKDAIARLDKAHRGTAL</sequence>
<dbReference type="PANTHER" id="PTHR45831">
    <property type="entry name" value="LD24721P"/>
    <property type="match status" value="1"/>
</dbReference>
<evidence type="ECO:0000313" key="5">
    <source>
        <dbReference type="Proteomes" id="UP001557465"/>
    </source>
</evidence>
<comment type="caution">
    <text evidence="4">The sequence shown here is derived from an EMBL/GenBank/DDBJ whole genome shotgun (WGS) entry which is preliminary data.</text>
</comment>
<keyword evidence="1" id="KW-0677">Repeat</keyword>
<dbReference type="Pfam" id="PF13432">
    <property type="entry name" value="TPR_16"/>
    <property type="match status" value="1"/>
</dbReference>
<keyword evidence="2 3" id="KW-0802">TPR repeat</keyword>
<feature type="repeat" description="TPR" evidence="3">
    <location>
        <begin position="122"/>
        <end position="155"/>
    </location>
</feature>
<evidence type="ECO:0000256" key="1">
    <source>
        <dbReference type="ARBA" id="ARBA00022737"/>
    </source>
</evidence>
<dbReference type="PANTHER" id="PTHR45831:SF2">
    <property type="entry name" value="LD24721P"/>
    <property type="match status" value="1"/>
</dbReference>
<dbReference type="RefSeq" id="WP_295532647.1">
    <property type="nucleotide sequence ID" value="NZ_JBFRYC010000002.1"/>
</dbReference>
<evidence type="ECO:0000256" key="3">
    <source>
        <dbReference type="PROSITE-ProRule" id="PRU00339"/>
    </source>
</evidence>
<dbReference type="Proteomes" id="UP001557465">
    <property type="component" value="Unassembled WGS sequence"/>
</dbReference>